<keyword evidence="3 9" id="KW-0812">Transmembrane</keyword>
<evidence type="ECO:0000256" key="6">
    <source>
        <dbReference type="ARBA" id="ARBA00023122"/>
    </source>
</evidence>
<evidence type="ECO:0000313" key="12">
    <source>
        <dbReference type="EMBL" id="SCB93933.1"/>
    </source>
</evidence>
<dbReference type="OrthoDB" id="9798188at2"/>
<organism evidence="12 13">
    <name type="scientific">Chitinophaga costaii</name>
    <dbReference type="NCBI Taxonomy" id="1335309"/>
    <lineage>
        <taxon>Bacteria</taxon>
        <taxon>Pseudomonadati</taxon>
        <taxon>Bacteroidota</taxon>
        <taxon>Chitinophagia</taxon>
        <taxon>Chitinophagales</taxon>
        <taxon>Chitinophagaceae</taxon>
        <taxon>Chitinophaga</taxon>
    </lineage>
</organism>
<dbReference type="SMART" id="SM00116">
    <property type="entry name" value="CBS"/>
    <property type="match status" value="2"/>
</dbReference>
<keyword evidence="2" id="KW-1003">Cell membrane</keyword>
<dbReference type="STRING" id="1335309.GA0116948_102130"/>
<feature type="domain" description="CNNM transmembrane" evidence="11">
    <location>
        <begin position="1"/>
        <end position="200"/>
    </location>
</feature>
<dbReference type="InterPro" id="IPR002550">
    <property type="entry name" value="CNNM"/>
</dbReference>
<evidence type="ECO:0000256" key="5">
    <source>
        <dbReference type="ARBA" id="ARBA00022989"/>
    </source>
</evidence>
<dbReference type="PANTHER" id="PTHR43099">
    <property type="entry name" value="UPF0053 PROTEIN YRKA"/>
    <property type="match status" value="1"/>
</dbReference>
<dbReference type="PROSITE" id="PS51846">
    <property type="entry name" value="CNNM"/>
    <property type="match status" value="1"/>
</dbReference>
<keyword evidence="4" id="KW-0677">Repeat</keyword>
<evidence type="ECO:0000256" key="3">
    <source>
        <dbReference type="ARBA" id="ARBA00022692"/>
    </source>
</evidence>
<dbReference type="EMBL" id="FMAR01000002">
    <property type="protein sequence ID" value="SCB93933.1"/>
    <property type="molecule type" value="Genomic_DNA"/>
</dbReference>
<dbReference type="Pfam" id="PF01595">
    <property type="entry name" value="CNNM"/>
    <property type="match status" value="1"/>
</dbReference>
<dbReference type="GO" id="GO:0005886">
    <property type="term" value="C:plasma membrane"/>
    <property type="evidence" value="ECO:0007669"/>
    <property type="project" value="UniProtKB-SubCell"/>
</dbReference>
<proteinExistence type="predicted"/>
<dbReference type="GO" id="GO:0050660">
    <property type="term" value="F:flavin adenine dinucleotide binding"/>
    <property type="evidence" value="ECO:0007669"/>
    <property type="project" value="InterPro"/>
</dbReference>
<evidence type="ECO:0000313" key="13">
    <source>
        <dbReference type="Proteomes" id="UP000242818"/>
    </source>
</evidence>
<evidence type="ECO:0000256" key="4">
    <source>
        <dbReference type="ARBA" id="ARBA00022737"/>
    </source>
</evidence>
<keyword evidence="5 9" id="KW-1133">Transmembrane helix</keyword>
<keyword evidence="7 9" id="KW-0472">Membrane</keyword>
<dbReference type="Pfam" id="PF00571">
    <property type="entry name" value="CBS"/>
    <property type="match status" value="2"/>
</dbReference>
<dbReference type="InterPro" id="IPR000644">
    <property type="entry name" value="CBS_dom"/>
</dbReference>
<evidence type="ECO:0000259" key="11">
    <source>
        <dbReference type="PROSITE" id="PS51846"/>
    </source>
</evidence>
<evidence type="ECO:0000256" key="2">
    <source>
        <dbReference type="ARBA" id="ARBA00022475"/>
    </source>
</evidence>
<dbReference type="SUPFAM" id="SSF56176">
    <property type="entry name" value="FAD-binding/transporter-associated domain-like"/>
    <property type="match status" value="1"/>
</dbReference>
<dbReference type="Proteomes" id="UP000242818">
    <property type="component" value="Unassembled WGS sequence"/>
</dbReference>
<dbReference type="InterPro" id="IPR005170">
    <property type="entry name" value="Transptr-assoc_dom"/>
</dbReference>
<dbReference type="InterPro" id="IPR046342">
    <property type="entry name" value="CBS_dom_sf"/>
</dbReference>
<dbReference type="CDD" id="cd04590">
    <property type="entry name" value="CBS_pair_CorC_HlyC_assoc"/>
    <property type="match status" value="1"/>
</dbReference>
<dbReference type="RefSeq" id="WP_089709173.1">
    <property type="nucleotide sequence ID" value="NZ_FMAR01000002.1"/>
</dbReference>
<dbReference type="InterPro" id="IPR051676">
    <property type="entry name" value="UPF0053_domain"/>
</dbReference>
<evidence type="ECO:0000256" key="1">
    <source>
        <dbReference type="ARBA" id="ARBA00004651"/>
    </source>
</evidence>
<dbReference type="Gene3D" id="3.10.580.10">
    <property type="entry name" value="CBS-domain"/>
    <property type="match status" value="1"/>
</dbReference>
<protein>
    <submittedName>
        <fullName evidence="12">Hemolysin, contains CBS domains</fullName>
    </submittedName>
</protein>
<keyword evidence="13" id="KW-1185">Reference proteome</keyword>
<dbReference type="InterPro" id="IPR044751">
    <property type="entry name" value="Ion_transp-like_CBS"/>
</dbReference>
<gene>
    <name evidence="12" type="ORF">GA0116948_102130</name>
</gene>
<dbReference type="Pfam" id="PF03471">
    <property type="entry name" value="CorC_HlyC"/>
    <property type="match status" value="1"/>
</dbReference>
<dbReference type="InterPro" id="IPR036318">
    <property type="entry name" value="FAD-bd_PCMH-like_sf"/>
</dbReference>
<comment type="subcellular location">
    <subcellularLocation>
        <location evidence="1">Cell membrane</location>
        <topology evidence="1">Multi-pass membrane protein</topology>
    </subcellularLocation>
</comment>
<evidence type="ECO:0000256" key="7">
    <source>
        <dbReference type="ARBA" id="ARBA00023136"/>
    </source>
</evidence>
<reference evidence="12 13" key="1">
    <citation type="submission" date="2016-08" db="EMBL/GenBank/DDBJ databases">
        <authorList>
            <person name="Seilhamer J.J."/>
        </authorList>
    </citation>
    <scope>NUCLEOTIDE SEQUENCE [LARGE SCALE GENOMIC DNA]</scope>
    <source>
        <strain evidence="12 13">A37T2</strain>
    </source>
</reference>
<dbReference type="Gene3D" id="3.30.465.10">
    <property type="match status" value="1"/>
</dbReference>
<dbReference type="SUPFAM" id="SSF54631">
    <property type="entry name" value="CBS-domain pair"/>
    <property type="match status" value="1"/>
</dbReference>
<keyword evidence="6 8" id="KW-0129">CBS domain</keyword>
<evidence type="ECO:0000256" key="9">
    <source>
        <dbReference type="PROSITE-ProRule" id="PRU01193"/>
    </source>
</evidence>
<name>A0A1C4AHA5_9BACT</name>
<dbReference type="SMART" id="SM01091">
    <property type="entry name" value="CorC_HlyC"/>
    <property type="match status" value="1"/>
</dbReference>
<feature type="domain" description="CBS" evidence="10">
    <location>
        <begin position="221"/>
        <end position="280"/>
    </location>
</feature>
<accession>A0A1C4AHA5</accession>
<evidence type="ECO:0000259" key="10">
    <source>
        <dbReference type="PROSITE" id="PS51371"/>
    </source>
</evidence>
<feature type="domain" description="CBS" evidence="10">
    <location>
        <begin position="284"/>
        <end position="341"/>
    </location>
</feature>
<sequence>MTLQIFLTLFLVLLNGFFVAAEFAIVKVRSTQISGMKGPKKVLLAARAVTNNLDGYLAATQLGITLASLGLGWVGEEVMTDIILNVMGALHLHLDVQMAHKISVPIAFAGITMLHIVFGELAPKSIAIRKAANTTLIIAVPLRVFYFVFKPFIWVLNTLANVVLRVIGIPPMKEAEIHSEEELKLIISESQEGGAIEETERELIHNVFDFDDRRVKEILRHRKDIVCLKLESPFEELYDTAIEDGYSRYPVCQHNSIDELVGVLYTKDLVRAHHEKSTTEIKDLLRPIFYVPESMKIKDLLRNFQSKRQQLAIVINEFGDTVGLVSMEDILEELVGDIQDEHDQEQPIVVEQEDHTYLVNAHEHIQDINKHLPNSLPESEDYETLAGLIAYHHGSIPTEGEVFHFEGYEITIKKMFKSSVEKAILRWMNGVAADADDTNS</sequence>
<dbReference type="InterPro" id="IPR016169">
    <property type="entry name" value="FAD-bd_PCMH_sub2"/>
</dbReference>
<dbReference type="FunFam" id="3.10.580.10:FF:000002">
    <property type="entry name" value="Magnesium/cobalt efflux protein CorC"/>
    <property type="match status" value="1"/>
</dbReference>
<dbReference type="PANTHER" id="PTHR43099:SF5">
    <property type="entry name" value="HLYC_CORC FAMILY TRANSPORTER"/>
    <property type="match status" value="1"/>
</dbReference>
<dbReference type="AlphaFoldDB" id="A0A1C4AHA5"/>
<dbReference type="PROSITE" id="PS51371">
    <property type="entry name" value="CBS"/>
    <property type="match status" value="2"/>
</dbReference>
<evidence type="ECO:0000256" key="8">
    <source>
        <dbReference type="PROSITE-ProRule" id="PRU00703"/>
    </source>
</evidence>